<dbReference type="InterPro" id="IPR002586">
    <property type="entry name" value="CobQ/CobB/MinD/ParA_Nub-bd_dom"/>
</dbReference>
<reference evidence="2 3" key="1">
    <citation type="submission" date="2023-07" db="EMBL/GenBank/DDBJ databases">
        <title>Strategy for survival of the halotoleranting strain Dietzia MX2 from the Yakshinskoe mineral salts deposit.</title>
        <authorList>
            <person name="Kharitonova M.A."/>
            <person name="Kupriyanova-Ashina F.G."/>
            <person name="Shakirov T.R."/>
            <person name="Vafina M.S."/>
            <person name="Ilinskaya O.N."/>
        </authorList>
    </citation>
    <scope>NUCLEOTIDE SEQUENCE [LARGE SCALE GENOMIC DNA]</scope>
    <source>
        <strain evidence="2 3">MX2</strain>
    </source>
</reference>
<organism evidence="2 3">
    <name type="scientific">Dietzia maris</name>
    <dbReference type="NCBI Taxonomy" id="37915"/>
    <lineage>
        <taxon>Bacteria</taxon>
        <taxon>Bacillati</taxon>
        <taxon>Actinomycetota</taxon>
        <taxon>Actinomycetes</taxon>
        <taxon>Mycobacteriales</taxon>
        <taxon>Dietziaceae</taxon>
        <taxon>Dietzia</taxon>
    </lineage>
</organism>
<dbReference type="EMBL" id="JAUHTB010000030">
    <property type="protein sequence ID" value="MDN4507623.1"/>
    <property type="molecule type" value="Genomic_DNA"/>
</dbReference>
<evidence type="ECO:0000313" key="2">
    <source>
        <dbReference type="EMBL" id="MDN4507623.1"/>
    </source>
</evidence>
<accession>A0ABT8H578</accession>
<name>A0ABT8H578_9ACTN</name>
<dbReference type="PIRSF" id="PIRSF009320">
    <property type="entry name" value="Nuc_binding_HP_1000"/>
    <property type="match status" value="1"/>
</dbReference>
<dbReference type="Gene3D" id="3.40.50.300">
    <property type="entry name" value="P-loop containing nucleotide triphosphate hydrolases"/>
    <property type="match status" value="1"/>
</dbReference>
<sequence length="186" mass="19486">MNTKGGVGKTTTAIYLATVASEQGKSTELLDADPQGSATSWAELAAEGGVPLPFQVSPANKITLSRASSSDLTVIDTPPGAADIIQAAIDAADVVVVPTAPSGLDLQRVWPTLEAAAHKPAGVLLTSVELGTKLLELTKEALESEGVFVFENVIGKRQAIRQSFGTCPTSFFGYRDLMEEIVEVTR</sequence>
<dbReference type="CDD" id="cd02042">
    <property type="entry name" value="ParAB_family"/>
    <property type="match status" value="1"/>
</dbReference>
<comment type="caution">
    <text evidence="2">The sequence shown here is derived from an EMBL/GenBank/DDBJ whole genome shotgun (WGS) entry which is preliminary data.</text>
</comment>
<dbReference type="RefSeq" id="WP_253702111.1">
    <property type="nucleotide sequence ID" value="NZ_JAUHTB010000030.1"/>
</dbReference>
<protein>
    <submittedName>
        <fullName evidence="2">ParA family protein</fullName>
    </submittedName>
</protein>
<dbReference type="Pfam" id="PF01656">
    <property type="entry name" value="CbiA"/>
    <property type="match status" value="1"/>
</dbReference>
<dbReference type="InterPro" id="IPR027417">
    <property type="entry name" value="P-loop_NTPase"/>
</dbReference>
<proteinExistence type="predicted"/>
<keyword evidence="3" id="KW-1185">Reference proteome</keyword>
<dbReference type="PANTHER" id="PTHR13696:SF96">
    <property type="entry name" value="COBQ_COBB_MIND_PARA NUCLEOTIDE BINDING DOMAIN-CONTAINING PROTEIN"/>
    <property type="match status" value="1"/>
</dbReference>
<gene>
    <name evidence="2" type="ORF">QYF62_16400</name>
</gene>
<evidence type="ECO:0000313" key="3">
    <source>
        <dbReference type="Proteomes" id="UP001172702"/>
    </source>
</evidence>
<dbReference type="PANTHER" id="PTHR13696">
    <property type="entry name" value="P-LOOP CONTAINING NUCLEOSIDE TRIPHOSPHATE HYDROLASE"/>
    <property type="match status" value="1"/>
</dbReference>
<feature type="domain" description="CobQ/CobB/MinD/ParA nucleotide binding" evidence="1">
    <location>
        <begin position="2"/>
        <end position="162"/>
    </location>
</feature>
<dbReference type="Proteomes" id="UP001172702">
    <property type="component" value="Unassembled WGS sequence"/>
</dbReference>
<evidence type="ECO:0000259" key="1">
    <source>
        <dbReference type="Pfam" id="PF01656"/>
    </source>
</evidence>
<dbReference type="InterPro" id="IPR050678">
    <property type="entry name" value="DNA_Partitioning_ATPase"/>
</dbReference>
<dbReference type="SUPFAM" id="SSF52540">
    <property type="entry name" value="P-loop containing nucleoside triphosphate hydrolases"/>
    <property type="match status" value="1"/>
</dbReference>